<evidence type="ECO:0000313" key="4">
    <source>
        <dbReference type="EMBL" id="ACQ51300.1"/>
    </source>
</evidence>
<comment type="similarity">
    <text evidence="2">Belongs to the TULIP P47 family.</text>
</comment>
<reference evidence="5" key="2">
    <citation type="submission" date="2008-05" db="EMBL/GenBank/DDBJ databases">
        <title>Genome sequence of Clostridium botulinum Ba4 strain 657 plasmid pCLJ.</title>
        <authorList>
            <person name="Shrivastava S."/>
            <person name="Brown J.L."/>
            <person name="Bruce D."/>
            <person name="Detter C."/>
            <person name="Munk C."/>
            <person name="Smith L.A."/>
            <person name="Smith T.J."/>
            <person name="Sutton G."/>
            <person name="Brettin T.S."/>
        </authorList>
    </citation>
    <scope>NUCLEOTIDE SEQUENCE [LARGE SCALE GENOMIC DNA]</scope>
    <source>
        <strain evidence="5">657 / Type Ba4</strain>
        <plasmid evidence="5">pCLJ</plasmid>
    </source>
</reference>
<dbReference type="EMBL" id="CP001081">
    <property type="protein sequence ID" value="ACQ51300.1"/>
    <property type="molecule type" value="Genomic_DNA"/>
</dbReference>
<dbReference type="AlphaFoldDB" id="A0A3F2ZVM2"/>
<proteinExistence type="inferred from homology"/>
<accession>A0A3F2ZVM2</accession>
<geneLocation type="plasmid" evidence="4 5">
    <name>pCLJ</name>
</geneLocation>
<dbReference type="InterPro" id="IPR010567">
    <property type="entry name" value="OrfX2/OrfX3/P47"/>
</dbReference>
<organism evidence="4 5">
    <name type="scientific">Clostridium botulinum (strain 657 / Type Ba4)</name>
    <dbReference type="NCBI Taxonomy" id="515621"/>
    <lineage>
        <taxon>Bacteria</taxon>
        <taxon>Bacillati</taxon>
        <taxon>Bacillota</taxon>
        <taxon>Clostridia</taxon>
        <taxon>Eubacteriales</taxon>
        <taxon>Clostridiaceae</taxon>
        <taxon>Clostridium</taxon>
    </lineage>
</organism>
<evidence type="ECO:0000256" key="1">
    <source>
        <dbReference type="ARBA" id="ARBA00023026"/>
    </source>
</evidence>
<dbReference type="RefSeq" id="WP_003362717.1">
    <property type="nucleotide sequence ID" value="NC_012654.1"/>
</dbReference>
<sequence>MNTYGWDIVYGCSKRVVNKHLEEYITKNKVEFLYSNTAKKQEIKMNFQSWEIINGGTSNFLRIKILIKKGYFKVRNTTIDLSGINPVLEIKLDFFNDTSNPNVKKLKFDFGSESSDNIKVIVSDLSGKLDEEDQFYFNKLLIDTFIQNEKQVSYIFASLNVTSNIAWMNPKQFKFVYYSPTNNSDGYLFILSVVTNRDISKLSTNVDGNILSNNSEVGLLISEKLFFQNLALPKLSSNMGSDISQKNFEVSSYSDTTAGIYNSSTLNWYGIKVGLIWYYPKINSFVLNSYEGNKLNIKVSGRVKLTGYEIVYADFSISSINKFMYDSKNKRAYFEIDKNAKTDKKIYIRPVDLIPAAIINSVVYWSMESIKEALGFQLANNFTNIINDIVNWNNLKISEVTNVIFNVGFCIQGKAN</sequence>
<reference evidence="4 5" key="1">
    <citation type="journal article" date="2007" name="PLoS ONE">
        <title>Analysis of the neurotoxin complex genes in Clostridium botulinum A1-A4 and B1 strains: BoNT/A3, /Ba4 and /B1 clusters are located within plasmids.</title>
        <authorList>
            <person name="Smith T.J."/>
            <person name="Hill K.K."/>
            <person name="Foley B.T."/>
            <person name="Detter J.C."/>
            <person name="Munk A.C."/>
            <person name="Bruce D.C."/>
            <person name="Doggett N.A."/>
            <person name="Smith L.A."/>
            <person name="Marks J.D."/>
            <person name="Xie G."/>
            <person name="Brettin T.S."/>
        </authorList>
    </citation>
    <scope>NUCLEOTIDE SEQUENCE [LARGE SCALE GENOMIC DNA]</scope>
    <source>
        <strain evidence="5">657 / Type Ba4</strain>
    </source>
</reference>
<feature type="domain" description="Protein OrfX2/OrfX3/P47" evidence="3">
    <location>
        <begin position="3"/>
        <end position="379"/>
    </location>
</feature>
<name>A0A3F2ZVM2_CLOB6</name>
<keyword evidence="1" id="KW-0843">Virulence</keyword>
<evidence type="ECO:0000256" key="2">
    <source>
        <dbReference type="ARBA" id="ARBA00035010"/>
    </source>
</evidence>
<gene>
    <name evidence="4" type="primary">p47</name>
    <name evidence="4" type="ordered locus">CLJ_0006</name>
</gene>
<protein>
    <submittedName>
        <fullName evidence="4">p-47 protein</fullName>
    </submittedName>
</protein>
<keyword evidence="4" id="KW-0614">Plasmid</keyword>
<evidence type="ECO:0000313" key="5">
    <source>
        <dbReference type="Proteomes" id="UP000002333"/>
    </source>
</evidence>
<evidence type="ECO:0000259" key="3">
    <source>
        <dbReference type="Pfam" id="PF06597"/>
    </source>
</evidence>
<dbReference type="KEGG" id="cbi:CLJ_0006"/>
<dbReference type="Pfam" id="PF06597">
    <property type="entry name" value="Clostridium_P47"/>
    <property type="match status" value="1"/>
</dbReference>
<dbReference type="Proteomes" id="UP000002333">
    <property type="component" value="Plasmid pCLJ"/>
</dbReference>